<dbReference type="InterPro" id="IPR004408">
    <property type="entry name" value="Biotin_CoA_COase_ligase"/>
</dbReference>
<dbReference type="Proteomes" id="UP000593565">
    <property type="component" value="Unassembled WGS sequence"/>
</dbReference>
<dbReference type="PANTHER" id="PTHR12835">
    <property type="entry name" value="BIOTIN PROTEIN LIGASE"/>
    <property type="match status" value="1"/>
</dbReference>
<dbReference type="CDD" id="cd16442">
    <property type="entry name" value="BPL"/>
    <property type="match status" value="1"/>
</dbReference>
<keyword evidence="2" id="KW-0436">Ligase</keyword>
<dbReference type="NCBIfam" id="TIGR00121">
    <property type="entry name" value="birA_ligase"/>
    <property type="match status" value="1"/>
</dbReference>
<protein>
    <recommendedName>
        <fullName evidence="3">BPL/LPL catalytic domain-containing protein</fullName>
    </recommendedName>
</protein>
<gene>
    <name evidence="4" type="ORF">AMELA_G00146970</name>
</gene>
<comment type="similarity">
    <text evidence="1">Belongs to the biotin--protein ligase family.</text>
</comment>
<dbReference type="GO" id="GO:0004077">
    <property type="term" value="F:biotin--[biotin carboxyl-carrier protein] ligase activity"/>
    <property type="evidence" value="ECO:0007669"/>
    <property type="project" value="InterPro"/>
</dbReference>
<keyword evidence="5" id="KW-1185">Reference proteome</keyword>
<dbReference type="AlphaFoldDB" id="A0A7J6AKK7"/>
<dbReference type="InterPro" id="IPR045864">
    <property type="entry name" value="aa-tRNA-synth_II/BPL/LPL"/>
</dbReference>
<proteinExistence type="inferred from homology"/>
<comment type="caution">
    <text evidence="4">The sequence shown here is derived from an EMBL/GenBank/DDBJ whole genome shotgun (WGS) entry which is preliminary data.</text>
</comment>
<dbReference type="Gene3D" id="3.30.930.10">
    <property type="entry name" value="Bira Bifunctional Protein, Domain 2"/>
    <property type="match status" value="1"/>
</dbReference>
<dbReference type="GO" id="GO:0005737">
    <property type="term" value="C:cytoplasm"/>
    <property type="evidence" value="ECO:0007669"/>
    <property type="project" value="TreeGrafter"/>
</dbReference>
<sequence>MMKCYAGVIRSVLCRLRTDRSSFAFCAQSFSRLQSPSSPEDTVFLQLGNKVIYITEPQVFDDLSKWTLLLGSSSISAPKLENVAFIIEATTKPTAAHSRPSSNKKALKWSDYCLPLACSPGQPYRAVAEASLDNFSTLGVAFLEDRLQMENGLIPAKIVSVLLRESVLKELLDNLQSGLEKKSDLSDIPKDTIVSSASPCEQWPEEILQDLRKSACGVLCDQQVEPEHKTDHHHMDSHHLHLSSCHECLELENSTIQSVKYASVENIPDLPDDYTDTDVEEEADESLSAWRRFDNTNSKPPNVLVYTGGCEERYRHVHSLLAECIDADCYTIYPLQPEQALEEPWLENTLLLVVVTEEALTPEMQLRFLTYLAQGGKVLGLSCSLCPAGLKLHSREEQRGQICSLNFTKSDSTEVQLTVIASGNVYIRERLDASSGEVEMWGELSAKGEEEKDMVIVRVTHGEDGGEAVLCQVHLESAPDSEQVQDRAGFSELKMSNAKRYEVLTEILTSLGLSCELNRVPQPSPIYLLSTQSKLKNAFVRWLREHVDGKGTVRSQKTSLRVIWGQEELSELGDGQLALHTEAPEFLSEHFSMETYRQHLQSQRLGHTLLYADVTPTTMDLLEGLMLQLPEDMGLIAVAARQTKGKGRGGNKWLSPLGCGMFTLHLQVAVSSRLGQRIPFLQHLAALAVVESVRTLPGYEDIDLRVKWPNDIYYGNLMKLGGVLVTSTVMGSTFHLLIGCGFNVSNSNPTICINDMVVQHNRERGTKLSPLSPAQLIGRSVTLLEQLISEFQLQGPEAVLPIYYKRWVHGGTKVRLWSEDGPEVEVVGLDDHGFLQVSSQDQGLVSVQPDGNSFDMLRNLVITKHN</sequence>
<evidence type="ECO:0000313" key="5">
    <source>
        <dbReference type="Proteomes" id="UP000593565"/>
    </source>
</evidence>
<organism evidence="4 5">
    <name type="scientific">Ameiurus melas</name>
    <name type="common">Black bullhead</name>
    <name type="synonym">Silurus melas</name>
    <dbReference type="NCBI Taxonomy" id="219545"/>
    <lineage>
        <taxon>Eukaryota</taxon>
        <taxon>Metazoa</taxon>
        <taxon>Chordata</taxon>
        <taxon>Craniata</taxon>
        <taxon>Vertebrata</taxon>
        <taxon>Euteleostomi</taxon>
        <taxon>Actinopterygii</taxon>
        <taxon>Neopterygii</taxon>
        <taxon>Teleostei</taxon>
        <taxon>Ostariophysi</taxon>
        <taxon>Siluriformes</taxon>
        <taxon>Ictaluridae</taxon>
        <taxon>Ameiurus</taxon>
    </lineage>
</organism>
<evidence type="ECO:0000313" key="4">
    <source>
        <dbReference type="EMBL" id="KAF4082028.1"/>
    </source>
</evidence>
<name>A0A7J6AKK7_AMEME</name>
<accession>A0A7J6AKK7</accession>
<dbReference type="Pfam" id="PF03099">
    <property type="entry name" value="BPL_LplA_LipB"/>
    <property type="match status" value="1"/>
</dbReference>
<evidence type="ECO:0000259" key="3">
    <source>
        <dbReference type="PROSITE" id="PS51733"/>
    </source>
</evidence>
<dbReference type="InterPro" id="IPR004143">
    <property type="entry name" value="BPL_LPL_catalytic"/>
</dbReference>
<dbReference type="PANTHER" id="PTHR12835:SF5">
    <property type="entry name" value="BIOTIN--PROTEIN LIGASE"/>
    <property type="match status" value="1"/>
</dbReference>
<reference evidence="4 5" key="1">
    <citation type="submission" date="2020-02" db="EMBL/GenBank/DDBJ databases">
        <title>A chromosome-scale genome assembly of the black bullhead catfish (Ameiurus melas).</title>
        <authorList>
            <person name="Wen M."/>
            <person name="Zham M."/>
            <person name="Cabau C."/>
            <person name="Klopp C."/>
            <person name="Donnadieu C."/>
            <person name="Roques C."/>
            <person name="Bouchez O."/>
            <person name="Lampietro C."/>
            <person name="Jouanno E."/>
            <person name="Herpin A."/>
            <person name="Louis A."/>
            <person name="Berthelot C."/>
            <person name="Parey E."/>
            <person name="Roest-Crollius H."/>
            <person name="Braasch I."/>
            <person name="Postlethwait J."/>
            <person name="Robinson-Rechavi M."/>
            <person name="Echchiki A."/>
            <person name="Begum T."/>
            <person name="Montfort J."/>
            <person name="Schartl M."/>
            <person name="Bobe J."/>
            <person name="Guiguen Y."/>
        </authorList>
    </citation>
    <scope>NUCLEOTIDE SEQUENCE [LARGE SCALE GENOMIC DNA]</scope>
    <source>
        <strain evidence="4">M_S1</strain>
        <tissue evidence="4">Blood</tissue>
    </source>
</reference>
<dbReference type="EMBL" id="JAAGNN010000012">
    <property type="protein sequence ID" value="KAF4082028.1"/>
    <property type="molecule type" value="Genomic_DNA"/>
</dbReference>
<evidence type="ECO:0000256" key="1">
    <source>
        <dbReference type="ARBA" id="ARBA00009934"/>
    </source>
</evidence>
<dbReference type="SUPFAM" id="SSF55681">
    <property type="entry name" value="Class II aaRS and biotin synthetases"/>
    <property type="match status" value="1"/>
</dbReference>
<evidence type="ECO:0000256" key="2">
    <source>
        <dbReference type="ARBA" id="ARBA00022598"/>
    </source>
</evidence>
<feature type="domain" description="BPL/LPL catalytic" evidence="3">
    <location>
        <begin position="594"/>
        <end position="792"/>
    </location>
</feature>
<dbReference type="PROSITE" id="PS51733">
    <property type="entry name" value="BPL_LPL_CATALYTIC"/>
    <property type="match status" value="1"/>
</dbReference>